<sequence length="149" mass="15954">GGGAAGRPRRAAEPAPRSGCHRRRGAAATPAPGPRRDLVPVRGAMGGGYRYCRRRDCPAADDGCAHRRRLLELRRAAVLRGGECGRPDAHPAPMVRTEDPECRRRRGVPVAGVHPARDVGADHDGDPRCRRCGPCRRAPAAELAGHSRL</sequence>
<evidence type="ECO:0000256" key="1">
    <source>
        <dbReference type="SAM" id="MobiDB-lite"/>
    </source>
</evidence>
<feature type="region of interest" description="Disordered" evidence="1">
    <location>
        <begin position="1"/>
        <end position="41"/>
    </location>
</feature>
<evidence type="ECO:0000313" key="2">
    <source>
        <dbReference type="EMBL" id="CAA9273532.1"/>
    </source>
</evidence>
<name>A0A6J4JA15_9MICC</name>
<proteinExistence type="predicted"/>
<feature type="non-terminal residue" evidence="2">
    <location>
        <position position="149"/>
    </location>
</feature>
<accession>A0A6J4JA15</accession>
<dbReference type="EMBL" id="CADCTE010000185">
    <property type="protein sequence ID" value="CAA9273532.1"/>
    <property type="molecule type" value="Genomic_DNA"/>
</dbReference>
<organism evidence="2">
    <name type="scientific">uncultured Arthrobacter sp</name>
    <dbReference type="NCBI Taxonomy" id="114050"/>
    <lineage>
        <taxon>Bacteria</taxon>
        <taxon>Bacillati</taxon>
        <taxon>Actinomycetota</taxon>
        <taxon>Actinomycetes</taxon>
        <taxon>Micrococcales</taxon>
        <taxon>Micrococcaceae</taxon>
        <taxon>Arthrobacter</taxon>
        <taxon>environmental samples</taxon>
    </lineage>
</organism>
<feature type="region of interest" description="Disordered" evidence="1">
    <location>
        <begin position="82"/>
        <end position="123"/>
    </location>
</feature>
<feature type="non-terminal residue" evidence="2">
    <location>
        <position position="1"/>
    </location>
</feature>
<reference evidence="2" key="1">
    <citation type="submission" date="2020-02" db="EMBL/GenBank/DDBJ databases">
        <authorList>
            <person name="Meier V. D."/>
        </authorList>
    </citation>
    <scope>NUCLEOTIDE SEQUENCE</scope>
    <source>
        <strain evidence="2">AVDCRST_MAG83</strain>
    </source>
</reference>
<gene>
    <name evidence="2" type="ORF">AVDCRST_MAG83-3415</name>
</gene>
<dbReference type="AlphaFoldDB" id="A0A6J4JA15"/>
<protein>
    <submittedName>
        <fullName evidence="2">Uncharacterized amino acid permease, GabP family</fullName>
    </submittedName>
</protein>